<feature type="compositionally biased region" description="Low complexity" evidence="1">
    <location>
        <begin position="711"/>
        <end position="723"/>
    </location>
</feature>
<reference evidence="4 5" key="1">
    <citation type="submission" date="2020-05" db="EMBL/GenBank/DDBJ databases">
        <title>Complete genome sequence of of a novel Thermoleptolyngbya strain isolated from hot springs of Ganzi, Sichuan China.</title>
        <authorList>
            <person name="Tang J."/>
            <person name="Daroch M."/>
            <person name="Li L."/>
            <person name="Waleron K."/>
            <person name="Waleron M."/>
            <person name="Waleron M."/>
        </authorList>
    </citation>
    <scope>NUCLEOTIDE SEQUENCE [LARGE SCALE GENOMIC DNA]</scope>
    <source>
        <strain evidence="4 5">PKUAC-SCTA183</strain>
    </source>
</reference>
<evidence type="ECO:0000313" key="5">
    <source>
        <dbReference type="Proteomes" id="UP000505210"/>
    </source>
</evidence>
<accession>A0A6M8BBW0</accession>
<dbReference type="RefSeq" id="WP_172357538.1">
    <property type="nucleotide sequence ID" value="NZ_CP053661.1"/>
</dbReference>
<dbReference type="Pfam" id="PF05860">
    <property type="entry name" value="TPS"/>
    <property type="match status" value="1"/>
</dbReference>
<dbReference type="AlphaFoldDB" id="A0A6M8BBW0"/>
<dbReference type="EMBL" id="CP053661">
    <property type="protein sequence ID" value="QKD83632.1"/>
    <property type="molecule type" value="Genomic_DNA"/>
</dbReference>
<dbReference type="SMART" id="SM00912">
    <property type="entry name" value="Haemagg_act"/>
    <property type="match status" value="1"/>
</dbReference>
<feature type="chain" id="PRO_5026721543" evidence="2">
    <location>
        <begin position="35"/>
        <end position="905"/>
    </location>
</feature>
<keyword evidence="2" id="KW-0732">Signal</keyword>
<feature type="region of interest" description="Disordered" evidence="1">
    <location>
        <begin position="691"/>
        <end position="726"/>
    </location>
</feature>
<sequence length="905" mass="93173">MSRFFSFLKSSAVQPLRLGLCLGLWLSAALPTTAQVRGDTTLPTPTQVQRQGNEFEITGGTQQGGNLFHSFERFSPGDRTVTFRNVDTVERLITRVTGGTPSEINGILRLLQSDGQISPADFFLINPSGILFGENARLDVGGSVIFSTAERIRFADGTQFSARNPQASPLLTVSIPTGLQFGPAPAPIVNASFSLAANFSRPLRRTGYFGASRYAGLSVLPDRAIALIGGNLDFPGGEITAPGGRIELGSVAQAGTVGLVPTAQGWSVDYSNVRAFGQIHLAGFADISANGDRGGTVRLRASEIRLDEASYISADTLGSLAGGRITIRGDRLTLLNGSQIFANTRSSGPAGRIDLLATSQIQILGAVVGSDGPESSGVFVRVQDGATGNGGRIVLTTRQLNLLDGGQISLDTIGNGRPGSLQILADEINIAGVALDGQGNPIAGDLAGDLNFPVPSTLSAAIFGSQSFQSTDAIPSQIEIQTRRLRVQDGATIQTSTFGVADAGNLSIWASERVEVQGLSPATPDTRAVPAGIFSQSGGTPGTPYIFAPGATGRGGDLSIATGELVVRDGAYIATGSFDANPNALGAGNLTLATRSATLENQGNIVANTNSGVGGNLSLTAQDYLLLRRNSQISTSAGIAGQGGDGGNITLQADFILSVLTENNDITANAFTGDGGAVNIFTRGITGILPQPQLTPQSDITATSERGNSGTITITTPPSTDPTQGVTELPAAPVDASRLIAQRCAASSAIAADRSAFVATGRGGLPPGPNHAFDLPSVRVPWAESAPASSMNAPIHARPPAQAAALDAANLDAANRDAANNQDAASLHTANLTVLPPPDDPDSRTSPLTLREPSDAALSVASRPLQEARGWRQTATGEVILLANLPEPSRFQDVQPLPPGCAAPG</sequence>
<evidence type="ECO:0000313" key="4">
    <source>
        <dbReference type="EMBL" id="QKD83632.1"/>
    </source>
</evidence>
<evidence type="ECO:0000256" key="2">
    <source>
        <dbReference type="SAM" id="SignalP"/>
    </source>
</evidence>
<name>A0A6M8BBW0_9CYAN</name>
<dbReference type="InterPro" id="IPR008638">
    <property type="entry name" value="FhaB/CdiA-like_TPS"/>
</dbReference>
<dbReference type="SUPFAM" id="SSF51126">
    <property type="entry name" value="Pectin lyase-like"/>
    <property type="match status" value="2"/>
</dbReference>
<organism evidence="4 5">
    <name type="scientific">Thermoleptolyngbya sichuanensis A183</name>
    <dbReference type="NCBI Taxonomy" id="2737172"/>
    <lineage>
        <taxon>Bacteria</taxon>
        <taxon>Bacillati</taxon>
        <taxon>Cyanobacteriota</taxon>
        <taxon>Cyanophyceae</taxon>
        <taxon>Oculatellales</taxon>
        <taxon>Oculatellaceae</taxon>
        <taxon>Thermoleptolyngbya</taxon>
        <taxon>Thermoleptolyngbya sichuanensis</taxon>
    </lineage>
</organism>
<evidence type="ECO:0000256" key="1">
    <source>
        <dbReference type="SAM" id="MobiDB-lite"/>
    </source>
</evidence>
<dbReference type="InterPro" id="IPR012334">
    <property type="entry name" value="Pectin_lyas_fold"/>
</dbReference>
<dbReference type="InterPro" id="IPR011050">
    <property type="entry name" value="Pectin_lyase_fold/virulence"/>
</dbReference>
<protein>
    <submittedName>
        <fullName evidence="4">S-layer family protein</fullName>
    </submittedName>
</protein>
<feature type="domain" description="Filamentous haemagglutinin FhaB/tRNA nuclease CdiA-like TPS" evidence="3">
    <location>
        <begin position="39"/>
        <end position="155"/>
    </location>
</feature>
<feature type="signal peptide" evidence="2">
    <location>
        <begin position="1"/>
        <end position="34"/>
    </location>
</feature>
<feature type="compositionally biased region" description="Polar residues" evidence="1">
    <location>
        <begin position="692"/>
        <end position="710"/>
    </location>
</feature>
<feature type="region of interest" description="Disordered" evidence="1">
    <location>
        <begin position="829"/>
        <end position="858"/>
    </location>
</feature>
<dbReference type="NCBIfam" id="TIGR01901">
    <property type="entry name" value="adhes_NPXG"/>
    <property type="match status" value="1"/>
</dbReference>
<gene>
    <name evidence="4" type="ORF">HPC62_16780</name>
</gene>
<keyword evidence="5" id="KW-1185">Reference proteome</keyword>
<dbReference type="KEGG" id="theu:HPC62_16780"/>
<evidence type="ECO:0000259" key="3">
    <source>
        <dbReference type="SMART" id="SM00912"/>
    </source>
</evidence>
<dbReference type="Gene3D" id="2.160.20.10">
    <property type="entry name" value="Single-stranded right-handed beta-helix, Pectin lyase-like"/>
    <property type="match status" value="2"/>
</dbReference>
<proteinExistence type="predicted"/>
<dbReference type="Proteomes" id="UP000505210">
    <property type="component" value="Chromosome"/>
</dbReference>